<reference evidence="9 10" key="1">
    <citation type="submission" date="2015-03" db="EMBL/GenBank/DDBJ databases">
        <title>Comparative analysis of the OM43 clade including a novel species from Red Sea uncovers genomic and metabolic diversity among marine methylotrophs.</title>
        <authorList>
            <person name="Jimenez-Infante F."/>
            <person name="Ngugi D.K."/>
            <person name="Vinu M."/>
            <person name="Alam I."/>
            <person name="Kamau A."/>
            <person name="Blom J."/>
            <person name="Bajic V.B."/>
            <person name="Stingl U."/>
        </authorList>
    </citation>
    <scope>NUCLEOTIDE SEQUENCE [LARGE SCALE GENOMIC DNA]</scope>
    <source>
        <strain evidence="9 10">MBRSH7</strain>
    </source>
</reference>
<evidence type="ECO:0000256" key="4">
    <source>
        <dbReference type="ARBA" id="ARBA00022695"/>
    </source>
</evidence>
<evidence type="ECO:0000256" key="5">
    <source>
        <dbReference type="ARBA" id="ARBA00022705"/>
    </source>
</evidence>
<evidence type="ECO:0000256" key="2">
    <source>
        <dbReference type="ARBA" id="ARBA00014363"/>
    </source>
</evidence>
<evidence type="ECO:0000313" key="10">
    <source>
        <dbReference type="Proteomes" id="UP000066549"/>
    </source>
</evidence>
<dbReference type="Gene3D" id="3.40.50.300">
    <property type="entry name" value="P-loop containing nucleotide triphosphate hydrolases"/>
    <property type="match status" value="1"/>
</dbReference>
<dbReference type="InterPro" id="IPR015199">
    <property type="entry name" value="DNA_pol_III_delta_C"/>
</dbReference>
<keyword evidence="10" id="KW-1185">Reference proteome</keyword>
<keyword evidence="4" id="KW-0548">Nucleotidyltransferase</keyword>
<dbReference type="InterPro" id="IPR050238">
    <property type="entry name" value="DNA_Rep/Repair_Clamp_Loader"/>
</dbReference>
<dbReference type="Pfam" id="PF09115">
    <property type="entry name" value="DNApol3-delta_C"/>
    <property type="match status" value="1"/>
</dbReference>
<proteinExistence type="predicted"/>
<dbReference type="GO" id="GO:0006261">
    <property type="term" value="P:DNA-templated DNA replication"/>
    <property type="evidence" value="ECO:0007669"/>
    <property type="project" value="TreeGrafter"/>
</dbReference>
<keyword evidence="6" id="KW-0239">DNA-directed DNA polymerase</keyword>
<evidence type="ECO:0000256" key="6">
    <source>
        <dbReference type="ARBA" id="ARBA00022932"/>
    </source>
</evidence>
<gene>
    <name evidence="9" type="ORF">VI33_07160</name>
</gene>
<dbReference type="InterPro" id="IPR027417">
    <property type="entry name" value="P-loop_NTPase"/>
</dbReference>
<dbReference type="PANTHER" id="PTHR11669:SF8">
    <property type="entry name" value="DNA POLYMERASE III SUBUNIT DELTA"/>
    <property type="match status" value="1"/>
</dbReference>
<dbReference type="PANTHER" id="PTHR11669">
    <property type="entry name" value="REPLICATION FACTOR C / DNA POLYMERASE III GAMMA-TAU SUBUNIT"/>
    <property type="match status" value="1"/>
</dbReference>
<dbReference type="OrthoDB" id="9811073at2"/>
<dbReference type="SUPFAM" id="SSF52540">
    <property type="entry name" value="P-loop containing nucleoside triphosphate hydrolases"/>
    <property type="match status" value="1"/>
</dbReference>
<dbReference type="Pfam" id="PF13177">
    <property type="entry name" value="DNA_pol3_delta2"/>
    <property type="match status" value="1"/>
</dbReference>
<evidence type="ECO:0000259" key="8">
    <source>
        <dbReference type="Pfam" id="PF09115"/>
    </source>
</evidence>
<sequence length="314" mass="36474">MINWFEQYHSSAFISDLIKTQTHLFVAEEGVGANQLLENLLKKLLCENLTDENKTCNACPSCRYLVYEHPNIRLIDKNIELKSDVITIDQIRELSSFIELASTSERDKKVIFIKNTHYLTSSAANALLKNLEEPPNNTFFILLTSNLHKILPTIRSRATIHKLASPTNKQCEDYLKDEHPEAIKFLDLAERKPFLAIQMADDKELINSIVKIFLRGKSFDMMDVNESLLASGPQFFVDLMQKWIADLAHFKEFSTVYYFKNLLDQIELISNQLSYKELLNFYKNLIEYRRLSETTINKSIALDNLMIDYKRIFA</sequence>
<evidence type="ECO:0000256" key="7">
    <source>
        <dbReference type="ARBA" id="ARBA00049244"/>
    </source>
</evidence>
<comment type="catalytic activity">
    <reaction evidence="7">
        <text>DNA(n) + a 2'-deoxyribonucleoside 5'-triphosphate = DNA(n+1) + diphosphate</text>
        <dbReference type="Rhea" id="RHEA:22508"/>
        <dbReference type="Rhea" id="RHEA-COMP:17339"/>
        <dbReference type="Rhea" id="RHEA-COMP:17340"/>
        <dbReference type="ChEBI" id="CHEBI:33019"/>
        <dbReference type="ChEBI" id="CHEBI:61560"/>
        <dbReference type="ChEBI" id="CHEBI:173112"/>
        <dbReference type="EC" id="2.7.7.7"/>
    </reaction>
</comment>
<feature type="domain" description="DNA polymerase III delta subunit C-terminal" evidence="8">
    <location>
        <begin position="203"/>
        <end position="308"/>
    </location>
</feature>
<protein>
    <recommendedName>
        <fullName evidence="2">DNA polymerase III subunit delta'</fullName>
        <ecNumber evidence="1">2.7.7.7</ecNumber>
    </recommendedName>
</protein>
<evidence type="ECO:0000256" key="1">
    <source>
        <dbReference type="ARBA" id="ARBA00012417"/>
    </source>
</evidence>
<dbReference type="EC" id="2.7.7.7" evidence="1"/>
<accession>A0A0H4J3U5</accession>
<name>A0A0H4J3U5_9PROT</name>
<keyword evidence="3" id="KW-0808">Transferase</keyword>
<dbReference type="EMBL" id="CP011002">
    <property type="protein sequence ID" value="AKO66413.1"/>
    <property type="molecule type" value="Genomic_DNA"/>
</dbReference>
<dbReference type="AlphaFoldDB" id="A0A0H4J3U5"/>
<evidence type="ECO:0000256" key="3">
    <source>
        <dbReference type="ARBA" id="ARBA00022679"/>
    </source>
</evidence>
<organism evidence="9 10">
    <name type="scientific">Methylophilales bacterium MBRS-H7</name>
    <dbReference type="NCBI Taxonomy" id="1623450"/>
    <lineage>
        <taxon>Bacteria</taxon>
        <taxon>Pseudomonadati</taxon>
        <taxon>Pseudomonadota</taxon>
        <taxon>Betaproteobacteria</taxon>
        <taxon>Nitrosomonadales</taxon>
        <taxon>OM43 clade</taxon>
    </lineage>
</organism>
<keyword evidence="5" id="KW-0235">DNA replication</keyword>
<dbReference type="Proteomes" id="UP000066549">
    <property type="component" value="Chromosome"/>
</dbReference>
<evidence type="ECO:0000313" key="9">
    <source>
        <dbReference type="EMBL" id="AKO66413.1"/>
    </source>
</evidence>